<dbReference type="AlphaFoldDB" id="E1RJY0"/>
<proteinExistence type="predicted"/>
<dbReference type="PIRSF" id="PIRSF022057">
    <property type="entry name" value="UCP022057"/>
    <property type="match status" value="1"/>
</dbReference>
<gene>
    <name evidence="1" type="ordered locus">Mpet_2116</name>
</gene>
<evidence type="ECO:0000313" key="1">
    <source>
        <dbReference type="EMBL" id="ADN36864.1"/>
    </source>
</evidence>
<dbReference type="STRING" id="679926.Mpet_2116"/>
<dbReference type="KEGG" id="mpi:Mpet_2116"/>
<protein>
    <submittedName>
        <fullName evidence="1">Transcriptional regulator, ArsR family</fullName>
    </submittedName>
</protein>
<sequence>MTGHIRIVNDPIDLVPLLITFNNPEYKMIYDRLSKNWMTEIELSEDIEPEQVTGCLALLKKGNLIEEQWRMPKPGDKPQKEYKTTYSRFRANFQCTMDDLGDLIHASVSTDEKLRDIVDVIEKEVRGGNKSLNDLARNHNVSPVFIKGLAKRLPNLDVKGQGLVFVEKPGE</sequence>
<organism evidence="1 2">
    <name type="scientific">Methanolacinia petrolearia (strain DSM 11571 / OCM 486 / SEBR 4847)</name>
    <name type="common">Methanoplanus petrolearius</name>
    <dbReference type="NCBI Taxonomy" id="679926"/>
    <lineage>
        <taxon>Archaea</taxon>
        <taxon>Methanobacteriati</taxon>
        <taxon>Methanobacteriota</taxon>
        <taxon>Stenosarchaea group</taxon>
        <taxon>Methanomicrobia</taxon>
        <taxon>Methanomicrobiales</taxon>
        <taxon>Methanomicrobiaceae</taxon>
        <taxon>Methanolacinia</taxon>
    </lineage>
</organism>
<dbReference type="InterPro" id="IPR014517">
    <property type="entry name" value="ArsR_tscrpt_regulator"/>
</dbReference>
<name>E1RJY0_METP4</name>
<dbReference type="eggNOG" id="arCOG04366">
    <property type="taxonomic scope" value="Archaea"/>
</dbReference>
<reference evidence="1 2" key="1">
    <citation type="journal article" date="2010" name="Stand. Genomic Sci.">
        <title>Complete genome sequence of Methanoplanus petrolearius type strain (SEBR 4847).</title>
        <authorList>
            <person name="Brambilla E."/>
            <person name="Djao O.D."/>
            <person name="Daligault H."/>
            <person name="Lapidus A."/>
            <person name="Lucas S."/>
            <person name="Hammon N."/>
            <person name="Nolan M."/>
            <person name="Tice H."/>
            <person name="Cheng J.F."/>
            <person name="Han C."/>
            <person name="Tapia R."/>
            <person name="Goodwin L."/>
            <person name="Pitluck S."/>
            <person name="Liolios K."/>
            <person name="Ivanova N."/>
            <person name="Mavromatis K."/>
            <person name="Mikhailova N."/>
            <person name="Pati A."/>
            <person name="Chen A."/>
            <person name="Palaniappan K."/>
            <person name="Land M."/>
            <person name="Hauser L."/>
            <person name="Chang Y.J."/>
            <person name="Jeffries C.D."/>
            <person name="Rohde M."/>
            <person name="Spring S."/>
            <person name="Sikorski J."/>
            <person name="Goker M."/>
            <person name="Woyke T."/>
            <person name="Bristow J."/>
            <person name="Eisen J.A."/>
            <person name="Markowitz V."/>
            <person name="Hugenholtz P."/>
            <person name="Kyrpides N.C."/>
            <person name="Klenk H.P."/>
        </authorList>
    </citation>
    <scope>NUCLEOTIDE SEQUENCE [LARGE SCALE GENOMIC DNA]</scope>
    <source>
        <strain evidence="2">DSM 11571 / OCM 486 / SEBR 4847</strain>
    </source>
</reference>
<dbReference type="HOGENOM" id="CLU_129660_0_0_2"/>
<dbReference type="GeneID" id="9744598"/>
<dbReference type="Pfam" id="PF09824">
    <property type="entry name" value="ArsR"/>
    <property type="match status" value="1"/>
</dbReference>
<dbReference type="EMBL" id="CP002117">
    <property type="protein sequence ID" value="ADN36864.1"/>
    <property type="molecule type" value="Genomic_DNA"/>
</dbReference>
<dbReference type="Proteomes" id="UP000006565">
    <property type="component" value="Chromosome"/>
</dbReference>
<keyword evidence="2" id="KW-1185">Reference proteome</keyword>
<dbReference type="OrthoDB" id="49861at2157"/>
<accession>E1RJY0</accession>
<dbReference type="RefSeq" id="WP_013330041.1">
    <property type="nucleotide sequence ID" value="NC_014507.1"/>
</dbReference>
<evidence type="ECO:0000313" key="2">
    <source>
        <dbReference type="Proteomes" id="UP000006565"/>
    </source>
</evidence>